<dbReference type="OrthoDB" id="6430060at2759"/>
<dbReference type="EMBL" id="GDHF01015308">
    <property type="protein sequence ID" value="JAI37006.1"/>
    <property type="molecule type" value="Transcribed_RNA"/>
</dbReference>
<dbReference type="InterPro" id="IPR016186">
    <property type="entry name" value="C-type_lectin-like/link_sf"/>
</dbReference>
<dbReference type="PROSITE" id="PS00615">
    <property type="entry name" value="C_TYPE_LECTIN_1"/>
    <property type="match status" value="1"/>
</dbReference>
<dbReference type="InterPro" id="IPR050111">
    <property type="entry name" value="C-type_lectin/snaclec_domain"/>
</dbReference>
<dbReference type="InterPro" id="IPR001304">
    <property type="entry name" value="C-type_lectin-like"/>
</dbReference>
<proteinExistence type="predicted"/>
<evidence type="ECO:0000313" key="3">
    <source>
        <dbReference type="EMBL" id="JAI22779.1"/>
    </source>
</evidence>
<gene>
    <name evidence="4" type="primary">LECA_3</name>
    <name evidence="3" type="synonym">LECA_1</name>
    <name evidence="5" type="synonym">LECA_5</name>
    <name evidence="6" type="synonym">LECA_8</name>
    <name evidence="3" type="ORF">c0_g1_i1</name>
    <name evidence="6" type="ORF">c0_g1_i5</name>
    <name evidence="5" type="ORF">c0_g1_i7</name>
    <name evidence="4" type="ORF">c0_g1_i8</name>
</gene>
<protein>
    <submittedName>
        <fullName evidence="4">Lectin subunit alpha</fullName>
    </submittedName>
</protein>
<organism evidence="4">
    <name type="scientific">Bactrocera latifrons</name>
    <name type="common">Malaysian fruit fly</name>
    <name type="synonym">Chaetodacus latifrons</name>
    <dbReference type="NCBI Taxonomy" id="174628"/>
    <lineage>
        <taxon>Eukaryota</taxon>
        <taxon>Metazoa</taxon>
        <taxon>Ecdysozoa</taxon>
        <taxon>Arthropoda</taxon>
        <taxon>Hexapoda</taxon>
        <taxon>Insecta</taxon>
        <taxon>Pterygota</taxon>
        <taxon>Neoptera</taxon>
        <taxon>Endopterygota</taxon>
        <taxon>Diptera</taxon>
        <taxon>Brachycera</taxon>
        <taxon>Muscomorpha</taxon>
        <taxon>Tephritoidea</taxon>
        <taxon>Tephritidae</taxon>
        <taxon>Bactrocera</taxon>
        <taxon>Bactrocera</taxon>
    </lineage>
</organism>
<feature type="domain" description="C-type lectin" evidence="2">
    <location>
        <begin position="113"/>
        <end position="238"/>
    </location>
</feature>
<evidence type="ECO:0000313" key="5">
    <source>
        <dbReference type="EMBL" id="JAI39301.1"/>
    </source>
</evidence>
<dbReference type="AlphaFoldDB" id="A0A0K8VDR6"/>
<evidence type="ECO:0000259" key="2">
    <source>
        <dbReference type="PROSITE" id="PS50041"/>
    </source>
</evidence>
<dbReference type="SMART" id="SM00034">
    <property type="entry name" value="CLECT"/>
    <property type="match status" value="1"/>
</dbReference>
<dbReference type="EMBL" id="GDHF01006969">
    <property type="protein sequence ID" value="JAI45345.1"/>
    <property type="molecule type" value="Transcribed_RNA"/>
</dbReference>
<dbReference type="CDD" id="cd00037">
    <property type="entry name" value="CLECT"/>
    <property type="match status" value="1"/>
</dbReference>
<sequence>MLFLYASLILLTNTYIWLSANSQVAALKHINLIKIKNLLINVFICKNVYNIYILEKLLPRKTPVSFHYQFRGSFKFPKIFAAKMFLKSSVLFSLHAIIAAYDKAETSVVLGLYRFLIVDQLKLPWDNALQYCANMNMTLFTPNTEERTEKLSQFLTEINFVDKPNIGNDYIYWTSGKYDQNRKEFIWYSTGEQFNYTNWLPNMPDNWRDDEFCVEMGFREVGKWNDNRCIYKRHFICEHLVVM</sequence>
<dbReference type="PANTHER" id="PTHR22803">
    <property type="entry name" value="MANNOSE, PHOSPHOLIPASE, LECTIN RECEPTOR RELATED"/>
    <property type="match status" value="1"/>
</dbReference>
<dbReference type="Gene3D" id="3.10.100.10">
    <property type="entry name" value="Mannose-Binding Protein A, subunit A"/>
    <property type="match status" value="1"/>
</dbReference>
<evidence type="ECO:0000313" key="4">
    <source>
        <dbReference type="EMBL" id="JAI37006.1"/>
    </source>
</evidence>
<accession>A0A0K8VDR6</accession>
<dbReference type="EMBL" id="GDHF01013013">
    <property type="protein sequence ID" value="JAI39301.1"/>
    <property type="molecule type" value="Transcribed_RNA"/>
</dbReference>
<dbReference type="PROSITE" id="PS50041">
    <property type="entry name" value="C_TYPE_LECTIN_2"/>
    <property type="match status" value="1"/>
</dbReference>
<reference evidence="4" key="1">
    <citation type="submission" date="2015-06" db="EMBL/GenBank/DDBJ databases">
        <authorList>
            <person name="Hoefler B.C."/>
            <person name="Straight P.D."/>
        </authorList>
    </citation>
    <scope>NUCLEOTIDE SEQUENCE</scope>
</reference>
<keyword evidence="1" id="KW-1015">Disulfide bond</keyword>
<dbReference type="SUPFAM" id="SSF56436">
    <property type="entry name" value="C-type lectin-like"/>
    <property type="match status" value="1"/>
</dbReference>
<dbReference type="InterPro" id="IPR016187">
    <property type="entry name" value="CTDL_fold"/>
</dbReference>
<name>A0A0K8VDR6_BACLA</name>
<dbReference type="Pfam" id="PF00059">
    <property type="entry name" value="Lectin_C"/>
    <property type="match status" value="1"/>
</dbReference>
<evidence type="ECO:0000256" key="1">
    <source>
        <dbReference type="ARBA" id="ARBA00023157"/>
    </source>
</evidence>
<dbReference type="EMBL" id="GDHF01029535">
    <property type="protein sequence ID" value="JAI22779.1"/>
    <property type="molecule type" value="Transcribed_RNA"/>
</dbReference>
<evidence type="ECO:0000313" key="6">
    <source>
        <dbReference type="EMBL" id="JAI45345.1"/>
    </source>
</evidence>
<dbReference type="InterPro" id="IPR018378">
    <property type="entry name" value="C-type_lectin_CS"/>
</dbReference>